<sequence length="53" mass="6165">MPVGRNNRPQKRNVFFSVRVVKAVNDPLRKIAGYFVRVDHGITSRRRKKTCPV</sequence>
<dbReference type="EMBL" id="AP024958">
    <property type="protein sequence ID" value="BCZ84995.1"/>
    <property type="molecule type" value="Genomic_DNA"/>
</dbReference>
<keyword evidence="2" id="KW-1185">Reference proteome</keyword>
<organism evidence="1 2">
    <name type="scientific">Paraburkholderia terrae</name>
    <dbReference type="NCBI Taxonomy" id="311230"/>
    <lineage>
        <taxon>Bacteria</taxon>
        <taxon>Pseudomonadati</taxon>
        <taxon>Pseudomonadota</taxon>
        <taxon>Betaproteobacteria</taxon>
        <taxon>Burkholderiales</taxon>
        <taxon>Burkholderiaceae</taxon>
        <taxon>Paraburkholderia</taxon>
    </lineage>
</organism>
<evidence type="ECO:0000313" key="2">
    <source>
        <dbReference type="Proteomes" id="UP001319874"/>
    </source>
</evidence>
<reference evidence="1 2" key="1">
    <citation type="journal article" date="2022" name="Front. Microbiol.">
        <title>Identification and characterization of a novel class of self-sufficient cytochrome P450 hydroxylase involved in cyclohexanecarboxylate degradation in Paraburkholderia terrae strain KU-64.</title>
        <authorList>
            <person name="Yamamoto T."/>
            <person name="Hasegawa Y."/>
            <person name="Iwaki H."/>
        </authorList>
    </citation>
    <scope>NUCLEOTIDE SEQUENCE [LARGE SCALE GENOMIC DNA]</scope>
    <source>
        <strain evidence="1 2">KU-64</strain>
    </source>
</reference>
<protein>
    <submittedName>
        <fullName evidence="1">Uncharacterized protein</fullName>
    </submittedName>
</protein>
<evidence type="ECO:0000313" key="1">
    <source>
        <dbReference type="EMBL" id="BCZ84995.1"/>
    </source>
</evidence>
<proteinExistence type="predicted"/>
<accession>A0ABN6JVJ4</accession>
<dbReference type="Proteomes" id="UP001319874">
    <property type="component" value="Chromosome 4"/>
</dbReference>
<gene>
    <name evidence="1" type="ORF">PTKU64_86700</name>
</gene>
<name>A0ABN6JVJ4_9BURK</name>